<evidence type="ECO:0000313" key="2">
    <source>
        <dbReference type="Proteomes" id="UP000031563"/>
    </source>
</evidence>
<proteinExistence type="predicted"/>
<evidence type="ECO:0000313" key="1">
    <source>
        <dbReference type="EMBL" id="KKB41320.1"/>
    </source>
</evidence>
<dbReference type="EMBL" id="JWIR02000023">
    <property type="protein sequence ID" value="KKB41320.1"/>
    <property type="molecule type" value="Genomic_DNA"/>
</dbReference>
<organism evidence="1 2">
    <name type="scientific">Bacillus thermotolerans</name>
    <name type="common">Quasibacillus thermotolerans</name>
    <dbReference type="NCBI Taxonomy" id="1221996"/>
    <lineage>
        <taxon>Bacteria</taxon>
        <taxon>Bacillati</taxon>
        <taxon>Bacillota</taxon>
        <taxon>Bacilli</taxon>
        <taxon>Bacillales</taxon>
        <taxon>Bacillaceae</taxon>
        <taxon>Bacillus</taxon>
    </lineage>
</organism>
<reference evidence="1" key="1">
    <citation type="submission" date="2015-02" db="EMBL/GenBank/DDBJ databases">
        <title>Genome Assembly of Bacillaceae bacterium MTCC 8252.</title>
        <authorList>
            <person name="Verma A."/>
            <person name="Khatri I."/>
            <person name="Mual P."/>
            <person name="Subramanian S."/>
            <person name="Krishnamurthi S."/>
        </authorList>
    </citation>
    <scope>NUCLEOTIDE SEQUENCE [LARGE SCALE GENOMIC DNA]</scope>
    <source>
        <strain evidence="1">MTCC 8252</strain>
    </source>
</reference>
<sequence>MGSASFLPASMLGFTDRQTNVKKLHRRVYHHVGEAFVI</sequence>
<gene>
    <name evidence="1" type="ORF">QY95_00800</name>
</gene>
<name>A0A0F5I7Q5_BACTR</name>
<comment type="caution">
    <text evidence="1">The sequence shown here is derived from an EMBL/GenBank/DDBJ whole genome shotgun (WGS) entry which is preliminary data.</text>
</comment>
<protein>
    <submittedName>
        <fullName evidence="1">Uncharacterized protein</fullName>
    </submittedName>
</protein>
<keyword evidence="2" id="KW-1185">Reference proteome</keyword>
<accession>A0A0F5I7Q5</accession>
<dbReference type="AlphaFoldDB" id="A0A0F5I7Q5"/>
<dbReference type="Proteomes" id="UP000031563">
    <property type="component" value="Unassembled WGS sequence"/>
</dbReference>